<dbReference type="GeneID" id="13795078"/>
<proteinExistence type="predicted"/>
<dbReference type="Proteomes" id="UP000008037">
    <property type="component" value="Chromosome"/>
</dbReference>
<dbReference type="InParanoid" id="K0I8L7"/>
<protein>
    <recommendedName>
        <fullName evidence="3">Roadblock/LAMTOR2 domain-containing protein</fullName>
    </recommendedName>
</protein>
<dbReference type="AlphaFoldDB" id="K0I8L7"/>
<dbReference type="STRING" id="1237085.Ngar_c06830"/>
<sequence>MVDEQYFASFCHQILNEHPSIRFVGLADRQGHLITTAYRKNLVPLMDSKDTEKYTFQTVIRASMREVFEDKIGKQRYAVGLYEKLIRATIPIAFSSNKNRKFYLLMSFDLDSDYGHIIERKILPIIKEHKEYFM</sequence>
<evidence type="ECO:0008006" key="3">
    <source>
        <dbReference type="Google" id="ProtNLM"/>
    </source>
</evidence>
<accession>K0I8L7</accession>
<organism evidence="1 2">
    <name type="scientific">Nitrososphaera gargensis (strain Ga9.2)</name>
    <dbReference type="NCBI Taxonomy" id="1237085"/>
    <lineage>
        <taxon>Archaea</taxon>
        <taxon>Nitrososphaerota</taxon>
        <taxon>Nitrososphaeria</taxon>
        <taxon>Nitrososphaerales</taxon>
        <taxon>Nitrososphaeraceae</taxon>
        <taxon>Nitrososphaera</taxon>
    </lineage>
</organism>
<name>K0I8L7_NITGG</name>
<evidence type="ECO:0000313" key="2">
    <source>
        <dbReference type="Proteomes" id="UP000008037"/>
    </source>
</evidence>
<dbReference type="BioCyc" id="CNIT1237085:G1324-681-MONOMER"/>
<dbReference type="HOGENOM" id="CLU_128582_1_0_2"/>
<evidence type="ECO:0000313" key="1">
    <source>
        <dbReference type="EMBL" id="AFU57626.1"/>
    </source>
</evidence>
<keyword evidence="2" id="KW-1185">Reference proteome</keyword>
<dbReference type="OrthoDB" id="1734at2157"/>
<gene>
    <name evidence="1" type="ordered locus">Ngar_c06830</name>
</gene>
<reference evidence="1 2" key="1">
    <citation type="journal article" date="2012" name="Environ. Microbiol.">
        <title>The genome of the ammonia-oxidizing Candidatus Nitrososphaera gargensis: insights into metabolic versatility and environmental adaptations.</title>
        <authorList>
            <person name="Spang A."/>
            <person name="Poehlein A."/>
            <person name="Offre P."/>
            <person name="Zumbragel S."/>
            <person name="Haider S."/>
            <person name="Rychlik N."/>
            <person name="Nowka B."/>
            <person name="Schmeisser C."/>
            <person name="Lebedeva E.V."/>
            <person name="Rattei T."/>
            <person name="Bohm C."/>
            <person name="Schmid M."/>
            <person name="Galushko A."/>
            <person name="Hatzenpichler R."/>
            <person name="Weinmaier T."/>
            <person name="Daniel R."/>
            <person name="Schleper C."/>
            <person name="Spieck E."/>
            <person name="Streit W."/>
            <person name="Wagner M."/>
        </authorList>
    </citation>
    <scope>NUCLEOTIDE SEQUENCE [LARGE SCALE GENOMIC DNA]</scope>
    <source>
        <strain evidence="2">Ga9.2</strain>
    </source>
</reference>
<dbReference type="KEGG" id="nga:Ngar_c06830"/>
<dbReference type="EMBL" id="CP002408">
    <property type="protein sequence ID" value="AFU57626.1"/>
    <property type="molecule type" value="Genomic_DNA"/>
</dbReference>
<dbReference type="RefSeq" id="WP_015018172.1">
    <property type="nucleotide sequence ID" value="NC_018719.1"/>
</dbReference>